<protein>
    <recommendedName>
        <fullName evidence="2">Reverse transcriptase zinc-binding domain-containing protein</fullName>
    </recommendedName>
</protein>
<reference evidence="3 4" key="1">
    <citation type="journal article" date="2018" name="Mol. Plant">
        <title>The genome of Artemisia annua provides insight into the evolution of Asteraceae family and artemisinin biosynthesis.</title>
        <authorList>
            <person name="Shen Q."/>
            <person name="Zhang L."/>
            <person name="Liao Z."/>
            <person name="Wang S."/>
            <person name="Yan T."/>
            <person name="Shi P."/>
            <person name="Liu M."/>
            <person name="Fu X."/>
            <person name="Pan Q."/>
            <person name="Wang Y."/>
            <person name="Lv Z."/>
            <person name="Lu X."/>
            <person name="Zhang F."/>
            <person name="Jiang W."/>
            <person name="Ma Y."/>
            <person name="Chen M."/>
            <person name="Hao X."/>
            <person name="Li L."/>
            <person name="Tang Y."/>
            <person name="Lv G."/>
            <person name="Zhou Y."/>
            <person name="Sun X."/>
            <person name="Brodelius P.E."/>
            <person name="Rose J.K.C."/>
            <person name="Tang K."/>
        </authorList>
    </citation>
    <scope>NUCLEOTIDE SEQUENCE [LARGE SCALE GENOMIC DNA]</scope>
    <source>
        <strain evidence="4">cv. Huhao1</strain>
        <tissue evidence="3">Leaf</tissue>
    </source>
</reference>
<dbReference type="AlphaFoldDB" id="A0A2U1LT75"/>
<accession>A0A2U1LT75</accession>
<feature type="compositionally biased region" description="Low complexity" evidence="1">
    <location>
        <begin position="163"/>
        <end position="176"/>
    </location>
</feature>
<feature type="compositionally biased region" description="Basic and acidic residues" evidence="1">
    <location>
        <begin position="237"/>
        <end position="249"/>
    </location>
</feature>
<name>A0A2U1LT75_ARTAN</name>
<evidence type="ECO:0000259" key="2">
    <source>
        <dbReference type="Pfam" id="PF13966"/>
    </source>
</evidence>
<dbReference type="InterPro" id="IPR026960">
    <property type="entry name" value="RVT-Znf"/>
</dbReference>
<keyword evidence="4" id="KW-1185">Reference proteome</keyword>
<dbReference type="OrthoDB" id="1751718at2759"/>
<sequence length="264" mass="30170">MDHASSSSKSIGEFWKQIWRLNVIPKIRLFLWKACSNALATRDGLFRRNCVSSPLCPICRTNPETKEHLLFECEWTKPIWFGSSLGLRLDGILGNISDRINSLLSHIKAGSSRTKFLSTFASVAWSIWKTRNRFIFEHSVLCLAQVILEAQVNDSDFEKAHSFDPASDLSSLSSDIQDSKTTTSGNQDKKPNKKTRNLIKSLTESVSSVTEHAQLQATTQDQEDLKKRPPKWKYNLRQREKQTRLEKSNHNQNIDLNPKKTLIL</sequence>
<evidence type="ECO:0000313" key="3">
    <source>
        <dbReference type="EMBL" id="PWA52202.1"/>
    </source>
</evidence>
<organism evidence="3 4">
    <name type="scientific">Artemisia annua</name>
    <name type="common">Sweet wormwood</name>
    <dbReference type="NCBI Taxonomy" id="35608"/>
    <lineage>
        <taxon>Eukaryota</taxon>
        <taxon>Viridiplantae</taxon>
        <taxon>Streptophyta</taxon>
        <taxon>Embryophyta</taxon>
        <taxon>Tracheophyta</taxon>
        <taxon>Spermatophyta</taxon>
        <taxon>Magnoliopsida</taxon>
        <taxon>eudicotyledons</taxon>
        <taxon>Gunneridae</taxon>
        <taxon>Pentapetalae</taxon>
        <taxon>asterids</taxon>
        <taxon>campanulids</taxon>
        <taxon>Asterales</taxon>
        <taxon>Asteraceae</taxon>
        <taxon>Asteroideae</taxon>
        <taxon>Anthemideae</taxon>
        <taxon>Artemisiinae</taxon>
        <taxon>Artemisia</taxon>
    </lineage>
</organism>
<feature type="compositionally biased region" description="Polar residues" evidence="1">
    <location>
        <begin position="210"/>
        <end position="220"/>
    </location>
</feature>
<evidence type="ECO:0000256" key="1">
    <source>
        <dbReference type="SAM" id="MobiDB-lite"/>
    </source>
</evidence>
<gene>
    <name evidence="3" type="ORF">CTI12_AA456810</name>
</gene>
<dbReference type="STRING" id="35608.A0A2U1LT75"/>
<dbReference type="EMBL" id="PKPP01007874">
    <property type="protein sequence ID" value="PWA52202.1"/>
    <property type="molecule type" value="Genomic_DNA"/>
</dbReference>
<dbReference type="Pfam" id="PF13966">
    <property type="entry name" value="zf-RVT"/>
    <property type="match status" value="1"/>
</dbReference>
<comment type="caution">
    <text evidence="3">The sequence shown here is derived from an EMBL/GenBank/DDBJ whole genome shotgun (WGS) entry which is preliminary data.</text>
</comment>
<feature type="domain" description="Reverse transcriptase zinc-binding" evidence="2">
    <location>
        <begin position="12"/>
        <end position="80"/>
    </location>
</feature>
<feature type="region of interest" description="Disordered" evidence="1">
    <location>
        <begin position="163"/>
        <end position="196"/>
    </location>
</feature>
<proteinExistence type="predicted"/>
<feature type="region of interest" description="Disordered" evidence="1">
    <location>
        <begin position="210"/>
        <end position="264"/>
    </location>
</feature>
<evidence type="ECO:0000313" key="4">
    <source>
        <dbReference type="Proteomes" id="UP000245207"/>
    </source>
</evidence>
<dbReference type="Proteomes" id="UP000245207">
    <property type="component" value="Unassembled WGS sequence"/>
</dbReference>